<dbReference type="FunFam" id="3.40.50.620:FF:000021">
    <property type="entry name" value="Riboflavin biosynthesis protein"/>
    <property type="match status" value="1"/>
</dbReference>
<dbReference type="InterPro" id="IPR015865">
    <property type="entry name" value="Riboflavin_kinase_bac/euk"/>
</dbReference>
<dbReference type="NCBIfam" id="TIGR00083">
    <property type="entry name" value="ribF"/>
    <property type="match status" value="1"/>
</dbReference>
<dbReference type="EMBL" id="CP002105">
    <property type="protein sequence ID" value="ADL13099.1"/>
    <property type="molecule type" value="Genomic_DNA"/>
</dbReference>
<dbReference type="GO" id="GO:0005524">
    <property type="term" value="F:ATP binding"/>
    <property type="evidence" value="ECO:0007669"/>
    <property type="project" value="UniProtKB-UniRule"/>
</dbReference>
<dbReference type="KEGG" id="aar:Acear_1593"/>
<evidence type="ECO:0000256" key="10">
    <source>
        <dbReference type="ARBA" id="ARBA00022827"/>
    </source>
</evidence>
<dbReference type="PIRSF" id="PIRSF004491">
    <property type="entry name" value="FAD_Synth"/>
    <property type="match status" value="1"/>
</dbReference>
<dbReference type="InterPro" id="IPR023465">
    <property type="entry name" value="Riboflavin_kinase_dom_sf"/>
</dbReference>
<proteinExistence type="inferred from homology"/>
<sequence length="307" mass="34368">MEIINGEEIKSETESVVAALGAFDGIHYGHQQLIDEVITTADRLNCKAALFSFKPHPLSVVAPSKAPPLITSWKQKYRILEELGLDKVYLVEFTADFAKLDFKGFVRDYLVAGINVHKVVVGEDFRFGYQGLGDTIKLKKLGAEFGFEVKVIDSVTIDNKVVSSTYIRELIEAGRLQEVKTYLTRNYSIEGKVIDGDKRGRELGFPTANLKPVADYIIPKSGVYAVYVYLEGTKMAGAAHVGSCPTFNQDELSIEVNIFDFDDDIYQEKIEVEFVEGLRSEMEFNSRDGLIKQIMKDIAEAKDILEV</sequence>
<dbReference type="EC" id="2.7.7.2" evidence="15"/>
<dbReference type="NCBIfam" id="NF004160">
    <property type="entry name" value="PRK05627.1-3"/>
    <property type="match status" value="1"/>
</dbReference>
<keyword evidence="18" id="KW-1185">Reference proteome</keyword>
<dbReference type="SMART" id="SM00904">
    <property type="entry name" value="Flavokinase"/>
    <property type="match status" value="1"/>
</dbReference>
<dbReference type="GO" id="GO:0006747">
    <property type="term" value="P:FAD biosynthetic process"/>
    <property type="evidence" value="ECO:0007669"/>
    <property type="project" value="UniProtKB-UniRule"/>
</dbReference>
<dbReference type="PANTHER" id="PTHR22749:SF6">
    <property type="entry name" value="RIBOFLAVIN KINASE"/>
    <property type="match status" value="1"/>
</dbReference>
<evidence type="ECO:0000313" key="17">
    <source>
        <dbReference type="EMBL" id="ADL13099.1"/>
    </source>
</evidence>
<organism evidence="17 18">
    <name type="scientific">Acetohalobium arabaticum (strain ATCC 49924 / DSM 5501 / Z-7288)</name>
    <dbReference type="NCBI Taxonomy" id="574087"/>
    <lineage>
        <taxon>Bacteria</taxon>
        <taxon>Bacillati</taxon>
        <taxon>Bacillota</taxon>
        <taxon>Clostridia</taxon>
        <taxon>Halanaerobiales</taxon>
        <taxon>Halobacteroidaceae</taxon>
        <taxon>Acetohalobium</taxon>
    </lineage>
</organism>
<keyword evidence="12" id="KW-0511">Multifunctional enzyme</keyword>
<dbReference type="FunFam" id="2.40.30.30:FF:000003">
    <property type="entry name" value="Riboflavin biosynthesis protein"/>
    <property type="match status" value="1"/>
</dbReference>
<evidence type="ECO:0000256" key="5">
    <source>
        <dbReference type="ARBA" id="ARBA00022643"/>
    </source>
</evidence>
<keyword evidence="8 15" id="KW-0547">Nucleotide-binding</keyword>
<dbReference type="PANTHER" id="PTHR22749">
    <property type="entry name" value="RIBOFLAVIN KINASE/FMN ADENYLYLTRANSFERASE"/>
    <property type="match status" value="1"/>
</dbReference>
<keyword evidence="10 15" id="KW-0274">FAD</keyword>
<dbReference type="AlphaFoldDB" id="D9QRF8"/>
<keyword evidence="11 15" id="KW-0067">ATP-binding</keyword>
<dbReference type="EC" id="2.7.1.26" evidence="15"/>
<dbReference type="InterPro" id="IPR014729">
    <property type="entry name" value="Rossmann-like_a/b/a_fold"/>
</dbReference>
<dbReference type="GO" id="GO:0009231">
    <property type="term" value="P:riboflavin biosynthetic process"/>
    <property type="evidence" value="ECO:0007669"/>
    <property type="project" value="InterPro"/>
</dbReference>
<evidence type="ECO:0000256" key="1">
    <source>
        <dbReference type="ARBA" id="ARBA00002121"/>
    </source>
</evidence>
<name>D9QRF8_ACEAZ</name>
<evidence type="ECO:0000259" key="16">
    <source>
        <dbReference type="SMART" id="SM00904"/>
    </source>
</evidence>
<evidence type="ECO:0000256" key="6">
    <source>
        <dbReference type="ARBA" id="ARBA00022679"/>
    </source>
</evidence>
<evidence type="ECO:0000313" key="18">
    <source>
        <dbReference type="Proteomes" id="UP000001661"/>
    </source>
</evidence>
<evidence type="ECO:0000256" key="8">
    <source>
        <dbReference type="ARBA" id="ARBA00022741"/>
    </source>
</evidence>
<comment type="function">
    <text evidence="1">Catalyzes the phosphorylation of riboflavin to FMN followed by the adenylation of FMN to FAD.</text>
</comment>
<comment type="catalytic activity">
    <reaction evidence="13 15">
        <text>riboflavin + ATP = FMN + ADP + H(+)</text>
        <dbReference type="Rhea" id="RHEA:14357"/>
        <dbReference type="ChEBI" id="CHEBI:15378"/>
        <dbReference type="ChEBI" id="CHEBI:30616"/>
        <dbReference type="ChEBI" id="CHEBI:57986"/>
        <dbReference type="ChEBI" id="CHEBI:58210"/>
        <dbReference type="ChEBI" id="CHEBI:456216"/>
        <dbReference type="EC" id="2.7.1.26"/>
    </reaction>
</comment>
<comment type="pathway">
    <text evidence="2 15">Cofactor biosynthesis; FAD biosynthesis; FAD from FMN: step 1/1.</text>
</comment>
<comment type="similarity">
    <text evidence="15">Belongs to the ribF family.</text>
</comment>
<feature type="domain" description="Riboflavin kinase" evidence="16">
    <location>
        <begin position="182"/>
        <end position="306"/>
    </location>
</feature>
<dbReference type="Proteomes" id="UP000001661">
    <property type="component" value="Chromosome"/>
</dbReference>
<dbReference type="UniPathway" id="UPA00277">
    <property type="reaction ID" value="UER00407"/>
</dbReference>
<dbReference type="Gene3D" id="3.40.50.620">
    <property type="entry name" value="HUPs"/>
    <property type="match status" value="1"/>
</dbReference>
<reference evidence="17 18" key="1">
    <citation type="journal article" date="2010" name="Stand. Genomic Sci.">
        <title>Complete genome sequence of Acetohalobium arabaticum type strain (Z-7288).</title>
        <authorList>
            <person name="Sikorski J."/>
            <person name="Lapidus A."/>
            <person name="Chertkov O."/>
            <person name="Lucas S."/>
            <person name="Copeland A."/>
            <person name="Glavina Del Rio T."/>
            <person name="Nolan M."/>
            <person name="Tice H."/>
            <person name="Cheng J.F."/>
            <person name="Han C."/>
            <person name="Brambilla E."/>
            <person name="Pitluck S."/>
            <person name="Liolios K."/>
            <person name="Ivanova N."/>
            <person name="Mavromatis K."/>
            <person name="Mikhailova N."/>
            <person name="Pati A."/>
            <person name="Bruce D."/>
            <person name="Detter C."/>
            <person name="Tapia R."/>
            <person name="Goodwin L."/>
            <person name="Chen A."/>
            <person name="Palaniappan K."/>
            <person name="Land M."/>
            <person name="Hauser L."/>
            <person name="Chang Y.J."/>
            <person name="Jeffries C.D."/>
            <person name="Rohde M."/>
            <person name="Goker M."/>
            <person name="Spring S."/>
            <person name="Woyke T."/>
            <person name="Bristow J."/>
            <person name="Eisen J.A."/>
            <person name="Markowitz V."/>
            <person name="Hugenholtz P."/>
            <person name="Kyrpides N.C."/>
            <person name="Klenk H.P."/>
        </authorList>
    </citation>
    <scope>NUCLEOTIDE SEQUENCE [LARGE SCALE GENOMIC DNA]</scope>
    <source>
        <strain evidence="18">ATCC 49924 / DSM 5501 / Z-7288</strain>
    </source>
</reference>
<protein>
    <recommendedName>
        <fullName evidence="15">Riboflavin biosynthesis protein</fullName>
    </recommendedName>
    <domain>
        <recommendedName>
            <fullName evidence="15">Riboflavin kinase</fullName>
            <ecNumber evidence="15">2.7.1.26</ecNumber>
        </recommendedName>
        <alternativeName>
            <fullName evidence="15">Flavokinase</fullName>
        </alternativeName>
    </domain>
    <domain>
        <recommendedName>
            <fullName evidence="15">FMN adenylyltransferase</fullName>
            <ecNumber evidence="15">2.7.7.2</ecNumber>
        </recommendedName>
        <alternativeName>
            <fullName evidence="15">FAD pyrophosphorylase</fullName>
        </alternativeName>
        <alternativeName>
            <fullName evidence="15">FAD synthase</fullName>
        </alternativeName>
    </domain>
</protein>
<comment type="catalytic activity">
    <reaction evidence="14 15">
        <text>FMN + ATP + H(+) = FAD + diphosphate</text>
        <dbReference type="Rhea" id="RHEA:17237"/>
        <dbReference type="ChEBI" id="CHEBI:15378"/>
        <dbReference type="ChEBI" id="CHEBI:30616"/>
        <dbReference type="ChEBI" id="CHEBI:33019"/>
        <dbReference type="ChEBI" id="CHEBI:57692"/>
        <dbReference type="ChEBI" id="CHEBI:58210"/>
        <dbReference type="EC" id="2.7.7.2"/>
    </reaction>
</comment>
<dbReference type="RefSeq" id="WP_013278544.1">
    <property type="nucleotide sequence ID" value="NC_014378.1"/>
</dbReference>
<dbReference type="eggNOG" id="COG0196">
    <property type="taxonomic scope" value="Bacteria"/>
</dbReference>
<evidence type="ECO:0000256" key="7">
    <source>
        <dbReference type="ARBA" id="ARBA00022695"/>
    </source>
</evidence>
<dbReference type="SUPFAM" id="SSF82114">
    <property type="entry name" value="Riboflavin kinase-like"/>
    <property type="match status" value="1"/>
</dbReference>
<keyword evidence="4 15" id="KW-0285">Flavoprotein</keyword>
<dbReference type="NCBIfam" id="NF004162">
    <property type="entry name" value="PRK05627.1-5"/>
    <property type="match status" value="1"/>
</dbReference>
<dbReference type="UniPathway" id="UPA00276">
    <property type="reaction ID" value="UER00406"/>
</dbReference>
<keyword evidence="5 15" id="KW-0288">FMN</keyword>
<gene>
    <name evidence="17" type="ordered locus">Acear_1593</name>
</gene>
<dbReference type="CDD" id="cd02064">
    <property type="entry name" value="FAD_synthetase_N"/>
    <property type="match status" value="1"/>
</dbReference>
<keyword evidence="9 15" id="KW-0418">Kinase</keyword>
<dbReference type="OrthoDB" id="9803667at2"/>
<evidence type="ECO:0000256" key="13">
    <source>
        <dbReference type="ARBA" id="ARBA00047880"/>
    </source>
</evidence>
<dbReference type="Pfam" id="PF06574">
    <property type="entry name" value="FAD_syn"/>
    <property type="match status" value="1"/>
</dbReference>
<keyword evidence="7 15" id="KW-0548">Nucleotidyltransferase</keyword>
<evidence type="ECO:0000256" key="11">
    <source>
        <dbReference type="ARBA" id="ARBA00022840"/>
    </source>
</evidence>
<evidence type="ECO:0000256" key="14">
    <source>
        <dbReference type="ARBA" id="ARBA00049494"/>
    </source>
</evidence>
<dbReference type="HOGENOM" id="CLU_048437_0_2_9"/>
<evidence type="ECO:0000256" key="3">
    <source>
        <dbReference type="ARBA" id="ARBA00005201"/>
    </source>
</evidence>
<dbReference type="GO" id="GO:0009398">
    <property type="term" value="P:FMN biosynthetic process"/>
    <property type="evidence" value="ECO:0007669"/>
    <property type="project" value="UniProtKB-UniRule"/>
</dbReference>
<evidence type="ECO:0000256" key="2">
    <source>
        <dbReference type="ARBA" id="ARBA00004726"/>
    </source>
</evidence>
<evidence type="ECO:0000256" key="12">
    <source>
        <dbReference type="ARBA" id="ARBA00023268"/>
    </source>
</evidence>
<evidence type="ECO:0000256" key="9">
    <source>
        <dbReference type="ARBA" id="ARBA00022777"/>
    </source>
</evidence>
<dbReference type="SUPFAM" id="SSF52374">
    <property type="entry name" value="Nucleotidylyl transferase"/>
    <property type="match status" value="1"/>
</dbReference>
<accession>D9QRF8</accession>
<dbReference type="Pfam" id="PF01687">
    <property type="entry name" value="Flavokinase"/>
    <property type="match status" value="1"/>
</dbReference>
<comment type="pathway">
    <text evidence="3 15">Cofactor biosynthesis; FMN biosynthesis; FMN from riboflavin (ATP route): step 1/1.</text>
</comment>
<dbReference type="InterPro" id="IPR015864">
    <property type="entry name" value="FAD_synthase"/>
</dbReference>
<dbReference type="GO" id="GO:0008531">
    <property type="term" value="F:riboflavin kinase activity"/>
    <property type="evidence" value="ECO:0007669"/>
    <property type="project" value="UniProtKB-UniRule"/>
</dbReference>
<evidence type="ECO:0000256" key="4">
    <source>
        <dbReference type="ARBA" id="ARBA00022630"/>
    </source>
</evidence>
<evidence type="ECO:0000256" key="15">
    <source>
        <dbReference type="PIRNR" id="PIRNR004491"/>
    </source>
</evidence>
<dbReference type="InterPro" id="IPR023468">
    <property type="entry name" value="Riboflavin_kinase"/>
</dbReference>
<dbReference type="STRING" id="574087.Acear_1593"/>
<keyword evidence="6 15" id="KW-0808">Transferase</keyword>
<dbReference type="GO" id="GO:0003919">
    <property type="term" value="F:FMN adenylyltransferase activity"/>
    <property type="evidence" value="ECO:0007669"/>
    <property type="project" value="UniProtKB-UniRule"/>
</dbReference>
<dbReference type="Gene3D" id="2.40.30.30">
    <property type="entry name" value="Riboflavin kinase-like"/>
    <property type="match status" value="1"/>
</dbReference>
<dbReference type="InterPro" id="IPR002606">
    <property type="entry name" value="Riboflavin_kinase_bac"/>
</dbReference>